<feature type="transmembrane region" description="Helical" evidence="1">
    <location>
        <begin position="49"/>
        <end position="71"/>
    </location>
</feature>
<name>A0ABU8GKZ5_9ACTN</name>
<keyword evidence="1" id="KW-0472">Membrane</keyword>
<protein>
    <submittedName>
        <fullName evidence="2">DinB family protein</fullName>
    </submittedName>
</protein>
<dbReference type="InterPro" id="IPR034660">
    <property type="entry name" value="DinB/YfiT-like"/>
</dbReference>
<dbReference type="SUPFAM" id="SSF109854">
    <property type="entry name" value="DinB/YfiT-like putative metalloenzymes"/>
    <property type="match status" value="1"/>
</dbReference>
<comment type="caution">
    <text evidence="2">The sequence shown here is derived from an EMBL/GenBank/DDBJ whole genome shotgun (WGS) entry which is preliminary data.</text>
</comment>
<accession>A0ABU8GKZ5</accession>
<proteinExistence type="predicted"/>
<keyword evidence="1" id="KW-0812">Transmembrane</keyword>
<dbReference type="EMBL" id="JBBAYM010000025">
    <property type="protein sequence ID" value="MEI5613877.1"/>
    <property type="molecule type" value="Genomic_DNA"/>
</dbReference>
<keyword evidence="1" id="KW-1133">Transmembrane helix</keyword>
<sequence length="180" mass="20904">MGEPNPLDRQAVHDELERVRSDFHRLLGQAGAPELHRPTDGTRWTNEQLLFHMLFGYMLLRALLPLLGVFARLPHAVSRAFAALLDAAARPFHVINYLSAVFGCRYYNHRRMGAEMDRTLAALHRRLDGESTASLRLGMHYPPRWDPFFHAWMTRAELYRYPTQHYDFHRAQLTLRTAPG</sequence>
<dbReference type="Proteomes" id="UP001365781">
    <property type="component" value="Unassembled WGS sequence"/>
</dbReference>
<evidence type="ECO:0000313" key="2">
    <source>
        <dbReference type="EMBL" id="MEI5613877.1"/>
    </source>
</evidence>
<evidence type="ECO:0000313" key="3">
    <source>
        <dbReference type="Proteomes" id="UP001365781"/>
    </source>
</evidence>
<organism evidence="2 3">
    <name type="scientific">Streptomyces brasiliscabiei</name>
    <dbReference type="NCBI Taxonomy" id="2736302"/>
    <lineage>
        <taxon>Bacteria</taxon>
        <taxon>Bacillati</taxon>
        <taxon>Actinomycetota</taxon>
        <taxon>Actinomycetes</taxon>
        <taxon>Kitasatosporales</taxon>
        <taxon>Streptomycetaceae</taxon>
        <taxon>Streptomyces</taxon>
    </lineage>
</organism>
<keyword evidence="3" id="KW-1185">Reference proteome</keyword>
<reference evidence="2 3" key="1">
    <citation type="submission" date="2024-03" db="EMBL/GenBank/DDBJ databases">
        <title>First Report of Pectobacterium brasiliscabiei causing potato scab in china.</title>
        <authorList>
            <person name="Handique U."/>
        </authorList>
    </citation>
    <scope>NUCLEOTIDE SEQUENCE [LARGE SCALE GENOMIC DNA]</scope>
    <source>
        <strain evidence="2 3">ZRIMU1503</strain>
    </source>
</reference>
<gene>
    <name evidence="2" type="ORF">WB403_32505</name>
</gene>
<dbReference type="RefSeq" id="WP_336540434.1">
    <property type="nucleotide sequence ID" value="NZ_JBBAYL010000017.1"/>
</dbReference>
<evidence type="ECO:0000256" key="1">
    <source>
        <dbReference type="SAM" id="Phobius"/>
    </source>
</evidence>